<dbReference type="Proteomes" id="UP000252100">
    <property type="component" value="Chromosome"/>
</dbReference>
<dbReference type="RefSeq" id="WP_114371268.1">
    <property type="nucleotide sequence ID" value="NZ_CP031092.1"/>
</dbReference>
<evidence type="ECO:0000313" key="2">
    <source>
        <dbReference type="Proteomes" id="UP000252100"/>
    </source>
</evidence>
<reference evidence="1 2" key="1">
    <citation type="journal article" date="2018" name="J. Microbiol.">
        <title>Salicibibacter kimchii gen. nov., sp. nov., a moderately halophilic and alkalitolerant bacterium in the family Bacillaceae, isolated from kimchi.</title>
        <authorList>
            <person name="Jang J.Y."/>
            <person name="Oh Y.J."/>
            <person name="Lim S.K."/>
            <person name="Park H.K."/>
            <person name="Lee C."/>
            <person name="Kim J.Y."/>
            <person name="Lee M.A."/>
            <person name="Choi H.J."/>
        </authorList>
    </citation>
    <scope>NUCLEOTIDE SEQUENCE [LARGE SCALE GENOMIC DNA]</scope>
    <source>
        <strain evidence="1 2">NKC1-1</strain>
    </source>
</reference>
<dbReference type="KEGG" id="rue:DT065_04505"/>
<accession>A0A345BWM3</accession>
<dbReference type="AlphaFoldDB" id="A0A345BWM3"/>
<sequence>MLSLYQTKWEAYVGLQQNEVFQLITEIMREQDINFKVTKAPPNLMYDNKNEQIIIKTDRLTLVLIYVSTDPLTRFFSFLLSSKQNLGGITFLSIQYDSKQKLKSLLKMLTERMKVAPWKIRSHPRFQFAILLELINRRKWKRISNY</sequence>
<keyword evidence="2" id="KW-1185">Reference proteome</keyword>
<evidence type="ECO:0000313" key="1">
    <source>
        <dbReference type="EMBL" id="AXF55354.1"/>
    </source>
</evidence>
<gene>
    <name evidence="1" type="ORF">DT065_04505</name>
</gene>
<dbReference type="OrthoDB" id="2965890at2"/>
<dbReference type="EMBL" id="CP031092">
    <property type="protein sequence ID" value="AXF55354.1"/>
    <property type="molecule type" value="Genomic_DNA"/>
</dbReference>
<proteinExistence type="predicted"/>
<name>A0A345BWM3_9BACI</name>
<protein>
    <submittedName>
        <fullName evidence="1">Uncharacterized protein</fullName>
    </submittedName>
</protein>
<organism evidence="1 2">
    <name type="scientific">Salicibibacter kimchii</name>
    <dbReference type="NCBI Taxonomy" id="2099786"/>
    <lineage>
        <taxon>Bacteria</taxon>
        <taxon>Bacillati</taxon>
        <taxon>Bacillota</taxon>
        <taxon>Bacilli</taxon>
        <taxon>Bacillales</taxon>
        <taxon>Bacillaceae</taxon>
        <taxon>Salicibibacter</taxon>
    </lineage>
</organism>